<dbReference type="GO" id="GO:0010288">
    <property type="term" value="P:response to lead ion"/>
    <property type="evidence" value="ECO:0007669"/>
    <property type="project" value="TreeGrafter"/>
</dbReference>
<dbReference type="SMART" id="SM00418">
    <property type="entry name" value="HTH_ARSR"/>
    <property type="match status" value="1"/>
</dbReference>
<keyword evidence="3" id="KW-1185">Reference proteome</keyword>
<dbReference type="InterPro" id="IPR001845">
    <property type="entry name" value="HTH_ArsR_DNA-bd_dom"/>
</dbReference>
<dbReference type="CDD" id="cd00090">
    <property type="entry name" value="HTH_ARSR"/>
    <property type="match status" value="1"/>
</dbReference>
<dbReference type="InterPro" id="IPR036390">
    <property type="entry name" value="WH_DNA-bd_sf"/>
</dbReference>
<dbReference type="InterPro" id="IPR011991">
    <property type="entry name" value="ArsR-like_HTH"/>
</dbReference>
<protein>
    <submittedName>
        <fullName evidence="2">Helix-turn-helix domain protein</fullName>
    </submittedName>
</protein>
<evidence type="ECO:0000259" key="1">
    <source>
        <dbReference type="PROSITE" id="PS50987"/>
    </source>
</evidence>
<dbReference type="GO" id="GO:0046686">
    <property type="term" value="P:response to cadmium ion"/>
    <property type="evidence" value="ECO:0007669"/>
    <property type="project" value="TreeGrafter"/>
</dbReference>
<dbReference type="GO" id="GO:0032791">
    <property type="term" value="F:lead ion binding"/>
    <property type="evidence" value="ECO:0007669"/>
    <property type="project" value="TreeGrafter"/>
</dbReference>
<sequence length="251" mass="26521">MRVEVSAGDNRSVTSLDVHAEEPDLASLGALLADRTRAAICLALLDGRAWTASEVARLAGVAPSTATSHLNRLVAGGLLAQERRGRHRHVRLADPGVAEMIEALAARAPRRLVPVRSLTAARRHRAVGFARVCYDHLGGSLAVAMTDAMTARGLLSWESGPALTASGAVWLSGLGIADAGAAARPHVRTCLDWTEQRPHLAGAVAAAVFHRALEASWLVPGDGSRVVRLTERGRDAFRRHLGLADEVLTTG</sequence>
<reference evidence="3" key="1">
    <citation type="submission" date="2017-11" db="EMBL/GenBank/DDBJ databases">
        <authorList>
            <person name="Wibberg D."/>
        </authorList>
    </citation>
    <scope>NUCLEOTIDE SEQUENCE [LARGE SCALE GENOMIC DNA]</scope>
</reference>
<evidence type="ECO:0000313" key="2">
    <source>
        <dbReference type="EMBL" id="SOR76767.1"/>
    </source>
</evidence>
<evidence type="ECO:0000313" key="3">
    <source>
        <dbReference type="Proteomes" id="UP000235464"/>
    </source>
</evidence>
<feature type="domain" description="HTH arsR-type" evidence="1">
    <location>
        <begin position="16"/>
        <end position="112"/>
    </location>
</feature>
<proteinExistence type="predicted"/>
<name>A0A2N9B0A8_STRCX</name>
<dbReference type="Pfam" id="PF12840">
    <property type="entry name" value="HTH_20"/>
    <property type="match status" value="1"/>
</dbReference>
<dbReference type="EMBL" id="LT963352">
    <property type="protein sequence ID" value="SOR76767.1"/>
    <property type="molecule type" value="Genomic_DNA"/>
</dbReference>
<dbReference type="Proteomes" id="UP000235464">
    <property type="component" value="Chromosome I"/>
</dbReference>
<dbReference type="GO" id="GO:0003700">
    <property type="term" value="F:DNA-binding transcription factor activity"/>
    <property type="evidence" value="ECO:0007669"/>
    <property type="project" value="InterPro"/>
</dbReference>
<gene>
    <name evidence="2" type="ORF">SCNRRL3882_0248</name>
</gene>
<dbReference type="PROSITE" id="PS50987">
    <property type="entry name" value="HTH_ARSR_2"/>
    <property type="match status" value="1"/>
</dbReference>
<accession>A0A2N9B0A8</accession>
<dbReference type="GO" id="GO:0097063">
    <property type="term" value="F:cadmium ion sensor activity"/>
    <property type="evidence" value="ECO:0007669"/>
    <property type="project" value="TreeGrafter"/>
</dbReference>
<organism evidence="2 3">
    <name type="scientific">Streptomyces chartreusis NRRL 3882</name>
    <dbReference type="NCBI Taxonomy" id="1079985"/>
    <lineage>
        <taxon>Bacteria</taxon>
        <taxon>Bacillati</taxon>
        <taxon>Actinomycetota</taxon>
        <taxon>Actinomycetes</taxon>
        <taxon>Kitasatosporales</taxon>
        <taxon>Streptomycetaceae</taxon>
        <taxon>Streptomyces</taxon>
    </lineage>
</organism>
<dbReference type="SUPFAM" id="SSF46785">
    <property type="entry name" value="Winged helix' DNA-binding domain"/>
    <property type="match status" value="1"/>
</dbReference>
<dbReference type="PANTHER" id="PTHR39168:SF1">
    <property type="entry name" value="TRANSCRIPTIONAL REGULATORY PROTEIN"/>
    <property type="match status" value="1"/>
</dbReference>
<dbReference type="GO" id="GO:0003677">
    <property type="term" value="F:DNA binding"/>
    <property type="evidence" value="ECO:0007669"/>
    <property type="project" value="TreeGrafter"/>
</dbReference>
<dbReference type="PANTHER" id="PTHR39168">
    <property type="entry name" value="TRANSCRIPTIONAL REGULATOR-RELATED"/>
    <property type="match status" value="1"/>
</dbReference>
<dbReference type="InterPro" id="IPR052543">
    <property type="entry name" value="HTH_Metal-responsive_Reg"/>
</dbReference>
<dbReference type="InterPro" id="IPR036388">
    <property type="entry name" value="WH-like_DNA-bd_sf"/>
</dbReference>
<dbReference type="AlphaFoldDB" id="A0A2N9B0A8"/>
<dbReference type="OrthoDB" id="3232131at2"/>
<dbReference type="Gene3D" id="1.10.10.10">
    <property type="entry name" value="Winged helix-like DNA-binding domain superfamily/Winged helix DNA-binding domain"/>
    <property type="match status" value="1"/>
</dbReference>